<evidence type="ECO:0000313" key="6">
    <source>
        <dbReference type="Proteomes" id="UP000233414"/>
    </source>
</evidence>
<organism evidence="5 6">
    <name type="scientific">Candidatus Kuenenbacteria bacterium HGW-Kuenenbacteria-1</name>
    <dbReference type="NCBI Taxonomy" id="2013812"/>
    <lineage>
        <taxon>Bacteria</taxon>
        <taxon>Candidatus Kueneniibacteriota</taxon>
    </lineage>
</organism>
<evidence type="ECO:0000256" key="1">
    <source>
        <dbReference type="ARBA" id="ARBA00006739"/>
    </source>
</evidence>
<dbReference type="SUPFAM" id="SSF53448">
    <property type="entry name" value="Nucleotide-diphospho-sugar transferases"/>
    <property type="match status" value="1"/>
</dbReference>
<evidence type="ECO:0000256" key="2">
    <source>
        <dbReference type="ARBA" id="ARBA00022676"/>
    </source>
</evidence>
<dbReference type="Pfam" id="PF00535">
    <property type="entry name" value="Glycos_transf_2"/>
    <property type="match status" value="1"/>
</dbReference>
<dbReference type="PANTHER" id="PTHR43179:SF12">
    <property type="entry name" value="GALACTOFURANOSYLTRANSFERASE GLFT2"/>
    <property type="match status" value="1"/>
</dbReference>
<protein>
    <submittedName>
        <fullName evidence="5">Glycosyl transferase family 2</fullName>
    </submittedName>
</protein>
<comment type="similarity">
    <text evidence="1">Belongs to the glycosyltransferase 2 family.</text>
</comment>
<dbReference type="EMBL" id="PGYQ01000012">
    <property type="protein sequence ID" value="PKL72207.1"/>
    <property type="molecule type" value="Genomic_DNA"/>
</dbReference>
<accession>A0A2N1UN33</accession>
<keyword evidence="3 5" id="KW-0808">Transferase</keyword>
<dbReference type="InterPro" id="IPR001173">
    <property type="entry name" value="Glyco_trans_2-like"/>
</dbReference>
<keyword evidence="2" id="KW-0328">Glycosyltransferase</keyword>
<comment type="caution">
    <text evidence="5">The sequence shown here is derived from an EMBL/GenBank/DDBJ whole genome shotgun (WGS) entry which is preliminary data.</text>
</comment>
<evidence type="ECO:0000259" key="4">
    <source>
        <dbReference type="Pfam" id="PF00535"/>
    </source>
</evidence>
<dbReference type="InterPro" id="IPR029044">
    <property type="entry name" value="Nucleotide-diphossugar_trans"/>
</dbReference>
<reference evidence="5 6" key="1">
    <citation type="journal article" date="2017" name="ISME J.">
        <title>Potential for microbial H2 and metal transformations associated with novel bacteria and archaea in deep terrestrial subsurface sediments.</title>
        <authorList>
            <person name="Hernsdorf A.W."/>
            <person name="Amano Y."/>
            <person name="Miyakawa K."/>
            <person name="Ise K."/>
            <person name="Suzuki Y."/>
            <person name="Anantharaman K."/>
            <person name="Probst A."/>
            <person name="Burstein D."/>
            <person name="Thomas B.C."/>
            <person name="Banfield J.F."/>
        </authorList>
    </citation>
    <scope>NUCLEOTIDE SEQUENCE [LARGE SCALE GENOMIC DNA]</scope>
    <source>
        <strain evidence="5">HGW-Kuenenbacteria-1</strain>
    </source>
</reference>
<dbReference type="AlphaFoldDB" id="A0A2N1UN33"/>
<sequence>MQNYKVTILILDYLKAKQVVENVKSIIEQEVNFQFKIIVIDNSCNELNANILKHCLKDFECVKVIINQKNVGYIKAHNQVNKEIEGQYVAIVNPDIMWKEKDALLKMVDYLDKHKDIGILGPKQINNDGVIAMTVRAFPKFFIQVARRTFFRKIPILKNFVEYDEMQHLDYSKIQDVDWLQSSCVIIRKELWDDIKGLCKDYFLFMSDVELCYQVWKRGKRVVYYPETQVYADGKRVSAGGFKQFFKNWVLRQHVVDSLRYMFKHFFEKNPRKIYIKTQK</sequence>
<dbReference type="PANTHER" id="PTHR43179">
    <property type="entry name" value="RHAMNOSYLTRANSFERASE WBBL"/>
    <property type="match status" value="1"/>
</dbReference>
<gene>
    <name evidence="5" type="ORF">CVV26_02570</name>
</gene>
<name>A0A2N1UN33_9BACT</name>
<feature type="domain" description="Glycosyltransferase 2-like" evidence="4">
    <location>
        <begin position="13"/>
        <end position="136"/>
    </location>
</feature>
<evidence type="ECO:0000313" key="5">
    <source>
        <dbReference type="EMBL" id="PKL72207.1"/>
    </source>
</evidence>
<evidence type="ECO:0000256" key="3">
    <source>
        <dbReference type="ARBA" id="ARBA00022679"/>
    </source>
</evidence>
<dbReference type="Proteomes" id="UP000233414">
    <property type="component" value="Unassembled WGS sequence"/>
</dbReference>
<proteinExistence type="inferred from homology"/>
<dbReference type="Gene3D" id="3.90.550.10">
    <property type="entry name" value="Spore Coat Polysaccharide Biosynthesis Protein SpsA, Chain A"/>
    <property type="match status" value="1"/>
</dbReference>
<dbReference type="GO" id="GO:0016757">
    <property type="term" value="F:glycosyltransferase activity"/>
    <property type="evidence" value="ECO:0007669"/>
    <property type="project" value="UniProtKB-KW"/>
</dbReference>